<reference evidence="2" key="2">
    <citation type="submission" date="2025-08" db="UniProtKB">
        <authorList>
            <consortium name="RefSeq"/>
        </authorList>
    </citation>
    <scope>IDENTIFICATION</scope>
    <source>
        <tissue evidence="2">Leaves</tissue>
    </source>
</reference>
<dbReference type="Proteomes" id="UP001652660">
    <property type="component" value="Chromosome 10c"/>
</dbReference>
<sequence length="160" mass="18104">MELGLGQFEQAVGKETRKLREILVQYERGSGQVINLEKSSICFSKNTKKRDKEETYEPLPGVRIVNQGKYLGLPMVITKTKGQVFGFIKDSIKIRLNSWKNKFLSAAGKEVMLKAVTMAMPNYAMSCFKLPTKLCKEITGLMAKYWWGGEARYIDALGPK</sequence>
<organism evidence="1 2">
    <name type="scientific">Coffea arabica</name>
    <name type="common">Arabian coffee</name>
    <dbReference type="NCBI Taxonomy" id="13443"/>
    <lineage>
        <taxon>Eukaryota</taxon>
        <taxon>Viridiplantae</taxon>
        <taxon>Streptophyta</taxon>
        <taxon>Embryophyta</taxon>
        <taxon>Tracheophyta</taxon>
        <taxon>Spermatophyta</taxon>
        <taxon>Magnoliopsida</taxon>
        <taxon>eudicotyledons</taxon>
        <taxon>Gunneridae</taxon>
        <taxon>Pentapetalae</taxon>
        <taxon>asterids</taxon>
        <taxon>lamiids</taxon>
        <taxon>Gentianales</taxon>
        <taxon>Rubiaceae</taxon>
        <taxon>Ixoroideae</taxon>
        <taxon>Gardenieae complex</taxon>
        <taxon>Bertiereae - Coffeeae clade</taxon>
        <taxon>Coffeeae</taxon>
        <taxon>Coffea</taxon>
    </lineage>
</organism>
<gene>
    <name evidence="2" type="primary">LOC113714079</name>
</gene>
<protein>
    <recommendedName>
        <fullName evidence="3">Reverse transcriptase</fullName>
    </recommendedName>
</protein>
<dbReference type="PANTHER" id="PTHR33116:SF86">
    <property type="entry name" value="REVERSE TRANSCRIPTASE DOMAIN-CONTAINING PROTEIN"/>
    <property type="match status" value="1"/>
</dbReference>
<dbReference type="PANTHER" id="PTHR33116">
    <property type="entry name" value="REVERSE TRANSCRIPTASE ZINC-BINDING DOMAIN-CONTAINING PROTEIN-RELATED-RELATED"/>
    <property type="match status" value="1"/>
</dbReference>
<proteinExistence type="predicted"/>
<dbReference type="AlphaFoldDB" id="A0A6P6USU4"/>
<dbReference type="GeneID" id="113714079"/>
<dbReference type="RefSeq" id="XP_027093679.1">
    <property type="nucleotide sequence ID" value="XM_027237878.1"/>
</dbReference>
<name>A0A6P6USU4_COFAR</name>
<evidence type="ECO:0000313" key="1">
    <source>
        <dbReference type="Proteomes" id="UP001652660"/>
    </source>
</evidence>
<dbReference type="OrthoDB" id="851239at2759"/>
<keyword evidence="1" id="KW-1185">Reference proteome</keyword>
<accession>A0A6P6USU4</accession>
<reference evidence="1" key="1">
    <citation type="journal article" date="2025" name="Foods">
        <title>Unveiling the Microbial Signatures of Arabica Coffee Cherries: Insights into Ripeness Specific Diversity, Functional Traits, and Implications for Quality and Safety.</title>
        <authorList>
            <consortium name="RefSeq"/>
            <person name="Tenea G.N."/>
            <person name="Cifuentes V."/>
            <person name="Reyes P."/>
            <person name="Cevallos-Vallejos M."/>
        </authorList>
    </citation>
    <scope>NUCLEOTIDE SEQUENCE [LARGE SCALE GENOMIC DNA]</scope>
</reference>
<evidence type="ECO:0008006" key="3">
    <source>
        <dbReference type="Google" id="ProtNLM"/>
    </source>
</evidence>
<evidence type="ECO:0000313" key="2">
    <source>
        <dbReference type="RefSeq" id="XP_027093679.1"/>
    </source>
</evidence>